<dbReference type="EMBL" id="UAVU01000003">
    <property type="protein sequence ID" value="SQA97117.1"/>
    <property type="molecule type" value="Genomic_DNA"/>
</dbReference>
<dbReference type="InterPro" id="IPR011008">
    <property type="entry name" value="Dimeric_a/b-barrel"/>
</dbReference>
<evidence type="ECO:0000256" key="1">
    <source>
        <dbReference type="SAM" id="Phobius"/>
    </source>
</evidence>
<keyword evidence="3" id="KW-0503">Monooxygenase</keyword>
<evidence type="ECO:0000313" key="4">
    <source>
        <dbReference type="EMBL" id="SQA97117.1"/>
    </source>
</evidence>
<dbReference type="Proteomes" id="UP000217979">
    <property type="component" value="Chromosome"/>
</dbReference>
<evidence type="ECO:0000313" key="5">
    <source>
        <dbReference type="Proteomes" id="UP000217979"/>
    </source>
</evidence>
<dbReference type="PROSITE" id="PS51725">
    <property type="entry name" value="ABM"/>
    <property type="match status" value="1"/>
</dbReference>
<keyword evidence="1" id="KW-0472">Membrane</keyword>
<sequence length="181" mass="20535">MADNNTVTLVITHAIRPGEAARYEQWLEKIMPTAARFPGHLGVHVIRPTTGNDTYNVVIRFDTLEHLNAWTDSPERHRLVEEIKSSLADDDKVQVHTETAFWFTPESATVKRPPQWKQFLITLLVIFPSTNLVPWVTGMLFPGLRGTLPGHLLNDACVVALVVWLWMPMVTKLFAGWLKKA</sequence>
<dbReference type="STRING" id="158822.LH23_10085"/>
<keyword evidence="1" id="KW-0812">Transmembrane</keyword>
<gene>
    <name evidence="3" type="ORF">CO704_18380</name>
    <name evidence="4" type="ORF">NCTC12120_00934</name>
</gene>
<proteinExistence type="predicted"/>
<name>A0A291E272_9ENTR</name>
<dbReference type="PANTHER" id="PTHR40057">
    <property type="entry name" value="SLR1162 PROTEIN"/>
    <property type="match status" value="1"/>
</dbReference>
<dbReference type="EMBL" id="CP023525">
    <property type="protein sequence ID" value="ATF93928.1"/>
    <property type="molecule type" value="Genomic_DNA"/>
</dbReference>
<evidence type="ECO:0000313" key="3">
    <source>
        <dbReference type="EMBL" id="ATF93928.1"/>
    </source>
</evidence>
<feature type="domain" description="ABM" evidence="2">
    <location>
        <begin position="7"/>
        <end position="95"/>
    </location>
</feature>
<dbReference type="SUPFAM" id="SSF54909">
    <property type="entry name" value="Dimeric alpha+beta barrel"/>
    <property type="match status" value="1"/>
</dbReference>
<evidence type="ECO:0000259" key="2">
    <source>
        <dbReference type="PROSITE" id="PS51725"/>
    </source>
</evidence>
<protein>
    <submittedName>
        <fullName evidence="3">Antibiotic biosynthesis monooxygenase</fullName>
    </submittedName>
</protein>
<dbReference type="PANTHER" id="PTHR40057:SF1">
    <property type="entry name" value="SLR1162 PROTEIN"/>
    <property type="match status" value="1"/>
</dbReference>
<organism evidence="3 5">
    <name type="scientific">Cedecea neteri</name>
    <dbReference type="NCBI Taxonomy" id="158822"/>
    <lineage>
        <taxon>Bacteria</taxon>
        <taxon>Pseudomonadati</taxon>
        <taxon>Pseudomonadota</taxon>
        <taxon>Gammaproteobacteria</taxon>
        <taxon>Enterobacterales</taxon>
        <taxon>Enterobacteriaceae</taxon>
        <taxon>Cedecea</taxon>
    </lineage>
</organism>
<dbReference type="AlphaFoldDB" id="A0A291E272"/>
<feature type="transmembrane region" description="Helical" evidence="1">
    <location>
        <begin position="119"/>
        <end position="141"/>
    </location>
</feature>
<dbReference type="RefSeq" id="WP_061275361.1">
    <property type="nucleotide sequence ID" value="NZ_CP023525.1"/>
</dbReference>
<dbReference type="Pfam" id="PF03992">
    <property type="entry name" value="ABM"/>
    <property type="match status" value="1"/>
</dbReference>
<dbReference type="InterPro" id="IPR038762">
    <property type="entry name" value="ABM_predict"/>
</dbReference>
<accession>A0A291E272</accession>
<reference evidence="4 6" key="2">
    <citation type="submission" date="2018-06" db="EMBL/GenBank/DDBJ databases">
        <authorList>
            <consortium name="Pathogen Informatics"/>
            <person name="Doyle S."/>
        </authorList>
    </citation>
    <scope>NUCLEOTIDE SEQUENCE [LARGE SCALE GENOMIC DNA]</scope>
    <source>
        <strain evidence="4 6">NCTC12120</strain>
    </source>
</reference>
<feature type="transmembrane region" description="Helical" evidence="1">
    <location>
        <begin position="153"/>
        <end position="175"/>
    </location>
</feature>
<dbReference type="GO" id="GO:0004497">
    <property type="term" value="F:monooxygenase activity"/>
    <property type="evidence" value="ECO:0007669"/>
    <property type="project" value="UniProtKB-KW"/>
</dbReference>
<keyword evidence="3" id="KW-0560">Oxidoreductase</keyword>
<dbReference type="Proteomes" id="UP000251197">
    <property type="component" value="Unassembled WGS sequence"/>
</dbReference>
<reference evidence="3 5" key="1">
    <citation type="submission" date="2017-09" db="EMBL/GenBank/DDBJ databases">
        <title>FDA dAtabase for Regulatory Grade micrObial Sequences (FDA-ARGOS): Supporting development and validation of Infectious Disease Dx tests.</title>
        <authorList>
            <person name="Minogue T."/>
            <person name="Wolcott M."/>
            <person name="Wasieloski L."/>
            <person name="Aguilar W."/>
            <person name="Moore D."/>
            <person name="Tallon L."/>
            <person name="Sadzewicz L."/>
            <person name="Ott S."/>
            <person name="Zhao X."/>
            <person name="Nagaraj S."/>
            <person name="Vavikolanu K."/>
            <person name="Aluvathingal J."/>
            <person name="Nadendla S."/>
            <person name="Sichtig H."/>
        </authorList>
    </citation>
    <scope>NUCLEOTIDE SEQUENCE [LARGE SCALE GENOMIC DNA]</scope>
    <source>
        <strain evidence="3 5">FDAARGOS_392</strain>
    </source>
</reference>
<dbReference type="Gene3D" id="3.30.70.100">
    <property type="match status" value="1"/>
</dbReference>
<keyword evidence="1" id="KW-1133">Transmembrane helix</keyword>
<evidence type="ECO:0000313" key="6">
    <source>
        <dbReference type="Proteomes" id="UP000251197"/>
    </source>
</evidence>
<dbReference type="InterPro" id="IPR007138">
    <property type="entry name" value="ABM_dom"/>
</dbReference>